<dbReference type="AlphaFoldDB" id="A0A3S0JDG8"/>
<dbReference type="Proteomes" id="UP000282184">
    <property type="component" value="Unassembled WGS sequence"/>
</dbReference>
<keyword evidence="1" id="KW-0812">Transmembrane</keyword>
<dbReference type="Pfam" id="PF01797">
    <property type="entry name" value="Y1_Tnp"/>
    <property type="match status" value="1"/>
</dbReference>
<dbReference type="InterPro" id="IPR052715">
    <property type="entry name" value="RAYT_transposase"/>
</dbReference>
<dbReference type="SMART" id="SM01321">
    <property type="entry name" value="Y1_Tnp"/>
    <property type="match status" value="1"/>
</dbReference>
<sequence length="176" mass="20540">MSELRKTYPGGFFFLTLTVVGWVDVFIRPRYVDILVDSLRYCQQRKGLELYAYCIMSSHVHLIAARTEGRLSDVLRDMKAHTARELLHCIADNEQESRREWMMRLFAYYARPYRQNEQYMFWQKTTHPVPLWTPAVTRQKLDYVHNNTVAAGLVTAPEHYPLSSACPSGPLQTLPL</sequence>
<name>A0A3S0JDG8_9BACT</name>
<organism evidence="3 4">
    <name type="scientific">Hymenobacter gummosus</name>
    <dbReference type="NCBI Taxonomy" id="1776032"/>
    <lineage>
        <taxon>Bacteria</taxon>
        <taxon>Pseudomonadati</taxon>
        <taxon>Bacteroidota</taxon>
        <taxon>Cytophagia</taxon>
        <taxon>Cytophagales</taxon>
        <taxon>Hymenobacteraceae</taxon>
        <taxon>Hymenobacter</taxon>
    </lineage>
</organism>
<feature type="transmembrane region" description="Helical" evidence="1">
    <location>
        <begin position="12"/>
        <end position="31"/>
    </location>
</feature>
<evidence type="ECO:0000256" key="1">
    <source>
        <dbReference type="SAM" id="Phobius"/>
    </source>
</evidence>
<comment type="caution">
    <text evidence="3">The sequence shown here is derived from an EMBL/GenBank/DDBJ whole genome shotgun (WGS) entry which is preliminary data.</text>
</comment>
<dbReference type="InterPro" id="IPR002686">
    <property type="entry name" value="Transposase_17"/>
</dbReference>
<reference evidence="3 4" key="1">
    <citation type="submission" date="2018-12" db="EMBL/GenBank/DDBJ databases">
        <title>Hymenobacter gummosus sp. nov., isolated from a spring.</title>
        <authorList>
            <person name="Nie L."/>
        </authorList>
    </citation>
    <scope>NUCLEOTIDE SEQUENCE [LARGE SCALE GENOMIC DNA]</scope>
    <source>
        <strain evidence="3 4">KCTC 52166</strain>
    </source>
</reference>
<evidence type="ECO:0000259" key="2">
    <source>
        <dbReference type="SMART" id="SM01321"/>
    </source>
</evidence>
<protein>
    <submittedName>
        <fullName evidence="3">Transposase</fullName>
    </submittedName>
</protein>
<dbReference type="NCBIfam" id="NF047646">
    <property type="entry name" value="REP_Tyr_transpos"/>
    <property type="match status" value="1"/>
</dbReference>
<gene>
    <name evidence="3" type="ORF">EJV47_15340</name>
</gene>
<dbReference type="GO" id="GO:0043565">
    <property type="term" value="F:sequence-specific DNA binding"/>
    <property type="evidence" value="ECO:0007669"/>
    <property type="project" value="TreeGrafter"/>
</dbReference>
<dbReference type="SUPFAM" id="SSF143422">
    <property type="entry name" value="Transposase IS200-like"/>
    <property type="match status" value="1"/>
</dbReference>
<dbReference type="OrthoDB" id="9788881at2"/>
<accession>A0A3S0JDG8</accession>
<dbReference type="Gene3D" id="3.30.70.1290">
    <property type="entry name" value="Transposase IS200-like"/>
    <property type="match status" value="1"/>
</dbReference>
<proteinExistence type="predicted"/>
<evidence type="ECO:0000313" key="3">
    <source>
        <dbReference type="EMBL" id="RTQ48965.1"/>
    </source>
</evidence>
<feature type="domain" description="Transposase IS200-like" evidence="2">
    <location>
        <begin position="8"/>
        <end position="123"/>
    </location>
</feature>
<dbReference type="PANTHER" id="PTHR36966:SF1">
    <property type="entry name" value="REP-ASSOCIATED TYROSINE TRANSPOSASE"/>
    <property type="match status" value="1"/>
</dbReference>
<dbReference type="GO" id="GO:0004803">
    <property type="term" value="F:transposase activity"/>
    <property type="evidence" value="ECO:0007669"/>
    <property type="project" value="InterPro"/>
</dbReference>
<evidence type="ECO:0000313" key="4">
    <source>
        <dbReference type="Proteomes" id="UP000282184"/>
    </source>
</evidence>
<dbReference type="RefSeq" id="WP_126694041.1">
    <property type="nucleotide sequence ID" value="NZ_RXOF01000008.1"/>
</dbReference>
<dbReference type="EMBL" id="RXOF01000008">
    <property type="protein sequence ID" value="RTQ48965.1"/>
    <property type="molecule type" value="Genomic_DNA"/>
</dbReference>
<keyword evidence="1" id="KW-1133">Transmembrane helix</keyword>
<keyword evidence="4" id="KW-1185">Reference proteome</keyword>
<dbReference type="PANTHER" id="PTHR36966">
    <property type="entry name" value="REP-ASSOCIATED TYROSINE TRANSPOSASE"/>
    <property type="match status" value="1"/>
</dbReference>
<dbReference type="GO" id="GO:0006313">
    <property type="term" value="P:DNA transposition"/>
    <property type="evidence" value="ECO:0007669"/>
    <property type="project" value="InterPro"/>
</dbReference>
<dbReference type="InterPro" id="IPR036515">
    <property type="entry name" value="Transposase_17_sf"/>
</dbReference>
<keyword evidence="1" id="KW-0472">Membrane</keyword>